<feature type="compositionally biased region" description="Polar residues" evidence="14">
    <location>
        <begin position="382"/>
        <end position="403"/>
    </location>
</feature>
<organism evidence="16 17">
    <name type="scientific">Pleurodeles waltl</name>
    <name type="common">Iberian ribbed newt</name>
    <dbReference type="NCBI Taxonomy" id="8319"/>
    <lineage>
        <taxon>Eukaryota</taxon>
        <taxon>Metazoa</taxon>
        <taxon>Chordata</taxon>
        <taxon>Craniata</taxon>
        <taxon>Vertebrata</taxon>
        <taxon>Euteleostomi</taxon>
        <taxon>Amphibia</taxon>
        <taxon>Batrachia</taxon>
        <taxon>Caudata</taxon>
        <taxon>Salamandroidea</taxon>
        <taxon>Salamandridae</taxon>
        <taxon>Pleurodelinae</taxon>
        <taxon>Pleurodeles</taxon>
    </lineage>
</organism>
<accession>A0AAV7KM74</accession>
<name>A0AAV7KM74_PLEWA</name>
<keyword evidence="6 13" id="KW-0479">Metal-binding</keyword>
<feature type="region of interest" description="Disordered" evidence="14">
    <location>
        <begin position="221"/>
        <end position="787"/>
    </location>
</feature>
<feature type="domain" description="LIM zinc-binding" evidence="15">
    <location>
        <begin position="930"/>
        <end position="997"/>
    </location>
</feature>
<keyword evidence="11 13" id="KW-0440">LIM domain</keyword>
<evidence type="ECO:0000256" key="14">
    <source>
        <dbReference type="SAM" id="MobiDB-lite"/>
    </source>
</evidence>
<feature type="compositionally biased region" description="Polar residues" evidence="14">
    <location>
        <begin position="761"/>
        <end position="777"/>
    </location>
</feature>
<feature type="compositionally biased region" description="Polar residues" evidence="14">
    <location>
        <begin position="140"/>
        <end position="156"/>
    </location>
</feature>
<evidence type="ECO:0000256" key="8">
    <source>
        <dbReference type="ARBA" id="ARBA00022833"/>
    </source>
</evidence>
<feature type="compositionally biased region" description="Basic and acidic residues" evidence="14">
    <location>
        <begin position="90"/>
        <end position="103"/>
    </location>
</feature>
<evidence type="ECO:0000256" key="4">
    <source>
        <dbReference type="ARBA" id="ARBA00009611"/>
    </source>
</evidence>
<proteinExistence type="inferred from homology"/>
<dbReference type="Gene3D" id="2.10.110.10">
    <property type="entry name" value="Cysteine Rich Protein"/>
    <property type="match status" value="3"/>
</dbReference>
<evidence type="ECO:0000256" key="10">
    <source>
        <dbReference type="ARBA" id="ARBA00022949"/>
    </source>
</evidence>
<evidence type="ECO:0000256" key="7">
    <source>
        <dbReference type="ARBA" id="ARBA00022737"/>
    </source>
</evidence>
<protein>
    <recommendedName>
        <fullName evidence="15">LIM zinc-binding domain-containing protein</fullName>
    </recommendedName>
</protein>
<evidence type="ECO:0000256" key="1">
    <source>
        <dbReference type="ARBA" id="ARBA00004123"/>
    </source>
</evidence>
<sequence>MPSDQHPVQGRDAVPLLLPNRLPCYFQDGRLEPHLKPFLPVHLACGAGSVGGVRRSPDARGRNALTSLGGPRPGQVLPQERKLITGGKRSKPEPRGSPRDRKFATIPVPKSHTSSCEQNGGSGLRQPPPYYRSPAGGFTIPSNPDSLGSQSPSSEDFSPHSHETTEHYYPAVTAASEGQGITAWDPGNPSWQMQGISLERGSYRPSSIDAEIDSLTSMLADMESSGPRRQPEPQGYDAMTHSSGATHASHASKASTAYKPKQVAYGATANTGSYGMDRKTSGYGASPQAATYSVSSTTNSSYNPSPAESHGASLTGGYGVSQLPKPYPQPMPASYTTASSSTSPAFNVQVKVAQPVTNYSEPRRKAEQAYGPPSPRHMGSGYTPQQATDPPFRAQQTSEQSYRGPQAMESPYRGPSTMEPSYRGHHTTEPSYRGSPTMDPSYRGPQANEQSFRGPHTNEPPYRGPQNTEYSYRMQSTEPPYRGPQAAEPPYRGPQAAEPPYRGPQAAEPPYRGPQAAEPPYRGPQAAEPPYRGPQAAEPPYRGPQAAEPPYRGPQAAEAMYRGPQAAEPSYRGPTITEPPYRAPQTVEPSYRGPQASEPSYRGPQASEPSYRGPQASEPSYRGLQMAEPSYREPQSTEQAFRGSQPRGMQGNDLSYRTSQNVESSYRGPQTTELAHRASLHNADVSNRAQQSRYPEMGPGQNWYQTSSYPGGADSGYSVTEVPQDRKFGQLPSKKAEGDQYSAGTKVSVQQPGVVSRVNREQTALSSGGSAGYHQQGSSSRSEEELDRLTKKLVHDMNHPPTGEYFGRCSRCGENVVGDGTGCIAMDQVFHEDCFTCISCNCRLRGQPFYAIEKKSYCEACYIVTLEKCSMCAKPILDRILRAMGQAYHPQCFICVVCRRCLDGVPFTVDATSQIHCIDDFHRKFAPRCSVCGNAIMPEPGQEETVRIVALDRSFHINCYKCEECGLLLSSEGEGRGCYPLDGHILCKSCSARRIQELSSKITTDC</sequence>
<dbReference type="GO" id="GO:0098609">
    <property type="term" value="P:cell-cell adhesion"/>
    <property type="evidence" value="ECO:0007669"/>
    <property type="project" value="TreeGrafter"/>
</dbReference>
<evidence type="ECO:0000313" key="17">
    <source>
        <dbReference type="Proteomes" id="UP001066276"/>
    </source>
</evidence>
<feature type="domain" description="LIM zinc-binding" evidence="15">
    <location>
        <begin position="867"/>
        <end position="927"/>
    </location>
</feature>
<feature type="compositionally biased region" description="Polar residues" evidence="14">
    <location>
        <begin position="652"/>
        <end position="673"/>
    </location>
</feature>
<evidence type="ECO:0000256" key="11">
    <source>
        <dbReference type="ARBA" id="ARBA00023038"/>
    </source>
</evidence>
<evidence type="ECO:0000256" key="5">
    <source>
        <dbReference type="ARBA" id="ARBA00022490"/>
    </source>
</evidence>
<dbReference type="FunFam" id="2.10.110.10:FF:000047">
    <property type="entry name" value="lipoma-preferred partner isoform X1"/>
    <property type="match status" value="1"/>
</dbReference>
<feature type="domain" description="LIM zinc-binding" evidence="15">
    <location>
        <begin position="807"/>
        <end position="866"/>
    </location>
</feature>
<feature type="compositionally biased region" description="Basic and acidic residues" evidence="14">
    <location>
        <begin position="723"/>
        <end position="738"/>
    </location>
</feature>
<feature type="region of interest" description="Disordered" evidence="14">
    <location>
        <begin position="51"/>
        <end position="174"/>
    </location>
</feature>
<dbReference type="Pfam" id="PF00412">
    <property type="entry name" value="LIM"/>
    <property type="match status" value="3"/>
</dbReference>
<keyword evidence="17" id="KW-1185">Reference proteome</keyword>
<gene>
    <name evidence="16" type="ORF">NDU88_000470</name>
</gene>
<feature type="compositionally biased region" description="Basic and acidic residues" evidence="14">
    <location>
        <begin position="157"/>
        <end position="166"/>
    </location>
</feature>
<feature type="compositionally biased region" description="Low complexity" evidence="14">
    <location>
        <begin position="240"/>
        <end position="257"/>
    </location>
</feature>
<keyword evidence="12" id="KW-0539">Nucleus</keyword>
<comment type="caution">
    <text evidence="16">The sequence shown here is derived from an EMBL/GenBank/DDBJ whole genome shotgun (WGS) entry which is preliminary data.</text>
</comment>
<dbReference type="InterPro" id="IPR001781">
    <property type="entry name" value="Znf_LIM"/>
</dbReference>
<feature type="compositionally biased region" description="Polar residues" evidence="14">
    <location>
        <begin position="684"/>
        <end position="693"/>
    </location>
</feature>
<dbReference type="GO" id="GO:0001725">
    <property type="term" value="C:stress fiber"/>
    <property type="evidence" value="ECO:0007669"/>
    <property type="project" value="TreeGrafter"/>
</dbReference>
<feature type="compositionally biased region" description="Polar residues" evidence="14">
    <location>
        <begin position="465"/>
        <end position="478"/>
    </location>
</feature>
<dbReference type="FunFam" id="2.10.110.10:FF:000042">
    <property type="entry name" value="lipoma-preferred partner isoform X1"/>
    <property type="match status" value="1"/>
</dbReference>
<evidence type="ECO:0000313" key="16">
    <source>
        <dbReference type="EMBL" id="KAJ1080251.1"/>
    </source>
</evidence>
<keyword evidence="9" id="KW-0130">Cell adhesion</keyword>
<keyword evidence="10" id="KW-0965">Cell junction</keyword>
<dbReference type="PANTHER" id="PTHR24207:SF0">
    <property type="entry name" value="LIPOMA-PREFERRED PARTNER"/>
    <property type="match status" value="1"/>
</dbReference>
<feature type="compositionally biased region" description="Polar residues" evidence="14">
    <location>
        <begin position="742"/>
        <end position="753"/>
    </location>
</feature>
<comment type="subcellular location">
    <subcellularLocation>
        <location evidence="2">Cell junction</location>
    </subcellularLocation>
    <subcellularLocation>
        <location evidence="3">Cytoplasm</location>
    </subcellularLocation>
    <subcellularLocation>
        <location evidence="1">Nucleus</location>
    </subcellularLocation>
</comment>
<dbReference type="Proteomes" id="UP001066276">
    <property type="component" value="Chromosome 12"/>
</dbReference>
<evidence type="ECO:0000256" key="12">
    <source>
        <dbReference type="ARBA" id="ARBA00023242"/>
    </source>
</evidence>
<keyword evidence="8 13" id="KW-0862">Zinc</keyword>
<dbReference type="GO" id="GO:0005634">
    <property type="term" value="C:nucleus"/>
    <property type="evidence" value="ECO:0007669"/>
    <property type="project" value="UniProtKB-SubCell"/>
</dbReference>
<reference evidence="16" key="1">
    <citation type="journal article" date="2022" name="bioRxiv">
        <title>Sequencing and chromosome-scale assembly of the giantPleurodeles waltlgenome.</title>
        <authorList>
            <person name="Brown T."/>
            <person name="Elewa A."/>
            <person name="Iarovenko S."/>
            <person name="Subramanian E."/>
            <person name="Araus A.J."/>
            <person name="Petzold A."/>
            <person name="Susuki M."/>
            <person name="Suzuki K.-i.T."/>
            <person name="Hayashi T."/>
            <person name="Toyoda A."/>
            <person name="Oliveira C."/>
            <person name="Osipova E."/>
            <person name="Leigh N.D."/>
            <person name="Simon A."/>
            <person name="Yun M.H."/>
        </authorList>
    </citation>
    <scope>NUCLEOTIDE SEQUENCE</scope>
    <source>
        <strain evidence="16">20211129_DDA</strain>
        <tissue evidence="16">Liver</tissue>
    </source>
</reference>
<dbReference type="GO" id="GO:0005737">
    <property type="term" value="C:cytoplasm"/>
    <property type="evidence" value="ECO:0007669"/>
    <property type="project" value="UniProtKB-SubCell"/>
</dbReference>
<dbReference type="GO" id="GO:0046872">
    <property type="term" value="F:metal ion binding"/>
    <property type="evidence" value="ECO:0007669"/>
    <property type="project" value="UniProtKB-KW"/>
</dbReference>
<keyword evidence="5" id="KW-0963">Cytoplasm</keyword>
<evidence type="ECO:0000259" key="15">
    <source>
        <dbReference type="PROSITE" id="PS50023"/>
    </source>
</evidence>
<comment type="similarity">
    <text evidence="4">Belongs to the zyxin/ajuba family.</text>
</comment>
<feature type="compositionally biased region" description="Low complexity" evidence="14">
    <location>
        <begin position="289"/>
        <end position="307"/>
    </location>
</feature>
<dbReference type="GO" id="GO:0005925">
    <property type="term" value="C:focal adhesion"/>
    <property type="evidence" value="ECO:0007669"/>
    <property type="project" value="TreeGrafter"/>
</dbReference>
<dbReference type="PROSITE" id="PS50023">
    <property type="entry name" value="LIM_DOMAIN_2"/>
    <property type="match status" value="3"/>
</dbReference>
<dbReference type="CDD" id="cd09350">
    <property type="entry name" value="LIM1_TRIP6"/>
    <property type="match status" value="1"/>
</dbReference>
<evidence type="ECO:0000256" key="9">
    <source>
        <dbReference type="ARBA" id="ARBA00022889"/>
    </source>
</evidence>
<dbReference type="AlphaFoldDB" id="A0AAV7KM74"/>
<keyword evidence="7" id="KW-0677">Repeat</keyword>
<evidence type="ECO:0000256" key="13">
    <source>
        <dbReference type="PROSITE-ProRule" id="PRU00125"/>
    </source>
</evidence>
<evidence type="ECO:0000256" key="2">
    <source>
        <dbReference type="ARBA" id="ARBA00004282"/>
    </source>
</evidence>
<feature type="compositionally biased region" description="Low complexity" evidence="14">
    <location>
        <begin position="332"/>
        <end position="345"/>
    </location>
</feature>
<evidence type="ECO:0000256" key="6">
    <source>
        <dbReference type="ARBA" id="ARBA00022723"/>
    </source>
</evidence>
<dbReference type="SUPFAM" id="SSF57716">
    <property type="entry name" value="Glucocorticoid receptor-like (DNA-binding domain)"/>
    <property type="match status" value="3"/>
</dbReference>
<evidence type="ECO:0000256" key="3">
    <source>
        <dbReference type="ARBA" id="ARBA00004496"/>
    </source>
</evidence>
<dbReference type="PANTHER" id="PTHR24207">
    <property type="entry name" value="ZYX102 PROTEIN"/>
    <property type="match status" value="1"/>
</dbReference>
<dbReference type="FunFam" id="2.10.110.10:FF:000027">
    <property type="entry name" value="lipoma-preferred partner isoform X1"/>
    <property type="match status" value="1"/>
</dbReference>
<dbReference type="SMART" id="SM00132">
    <property type="entry name" value="LIM"/>
    <property type="match status" value="3"/>
</dbReference>
<dbReference type="CDD" id="cd09357">
    <property type="entry name" value="LIM3_Zyxin_like"/>
    <property type="match status" value="1"/>
</dbReference>
<dbReference type="EMBL" id="JANPWB010000016">
    <property type="protein sequence ID" value="KAJ1080251.1"/>
    <property type="molecule type" value="Genomic_DNA"/>
</dbReference>